<dbReference type="Proteomes" id="UP000610760">
    <property type="component" value="Unassembled WGS sequence"/>
</dbReference>
<feature type="domain" description="DUF4434" evidence="1">
    <location>
        <begin position="5"/>
        <end position="284"/>
    </location>
</feature>
<protein>
    <submittedName>
        <fullName evidence="2">DUF4434 domain-containing protein</fullName>
    </submittedName>
</protein>
<dbReference type="EMBL" id="JACRSV010000001">
    <property type="protein sequence ID" value="MBC8559021.1"/>
    <property type="molecule type" value="Genomic_DNA"/>
</dbReference>
<gene>
    <name evidence="2" type="ORF">H8710_02940</name>
</gene>
<sequence>MTKPVTGTWFEFQHHSKIEGTYWNPLLKKMDDGQWRQLIRDMKAEGMEVLVLLATALDFRAYFDTDIYPKADLNCADPIGVLLSEAEAQEMKVFMSCGYYDDWNYPLKNRQSLEVEKRAFRAMEQICEQYGHHKSLYGWYLPDEAGIDGKMTDEFMDYINRYSAQMHKLSKDYKMLVAPYGTRLICTDDEYVSQLENLDCDFIAYQDEVGVQRCQVEELAGVYEGLKRAHDKAGRSKLWADIEAFSFEGPVYDSPLLAAPEERVKRQVEAVSPFVDRVLIYEYQVRLGKHVEIK</sequence>
<dbReference type="SUPFAM" id="SSF51445">
    <property type="entry name" value="(Trans)glycosidases"/>
    <property type="match status" value="1"/>
</dbReference>
<evidence type="ECO:0000313" key="2">
    <source>
        <dbReference type="EMBL" id="MBC8559021.1"/>
    </source>
</evidence>
<accession>A0A926I6M9</accession>
<evidence type="ECO:0000313" key="3">
    <source>
        <dbReference type="Proteomes" id="UP000610760"/>
    </source>
</evidence>
<dbReference type="Gene3D" id="3.20.20.80">
    <property type="entry name" value="Glycosidases"/>
    <property type="match status" value="1"/>
</dbReference>
<reference evidence="2" key="1">
    <citation type="submission" date="2020-08" db="EMBL/GenBank/DDBJ databases">
        <title>Genome public.</title>
        <authorList>
            <person name="Liu C."/>
            <person name="Sun Q."/>
        </authorList>
    </citation>
    <scope>NUCLEOTIDE SEQUENCE</scope>
    <source>
        <strain evidence="2">NSJ-33</strain>
    </source>
</reference>
<dbReference type="InterPro" id="IPR027849">
    <property type="entry name" value="DUF4434"/>
</dbReference>
<organism evidence="2 3">
    <name type="scientific">Fumia xinanensis</name>
    <dbReference type="NCBI Taxonomy" id="2763659"/>
    <lineage>
        <taxon>Bacteria</taxon>
        <taxon>Bacillati</taxon>
        <taxon>Bacillota</taxon>
        <taxon>Clostridia</taxon>
        <taxon>Eubacteriales</taxon>
        <taxon>Oscillospiraceae</taxon>
        <taxon>Fumia</taxon>
    </lineage>
</organism>
<dbReference type="AlphaFoldDB" id="A0A926I6M9"/>
<evidence type="ECO:0000259" key="1">
    <source>
        <dbReference type="Pfam" id="PF14488"/>
    </source>
</evidence>
<dbReference type="Pfam" id="PF14488">
    <property type="entry name" value="DUF4434"/>
    <property type="match status" value="1"/>
</dbReference>
<keyword evidence="3" id="KW-1185">Reference proteome</keyword>
<dbReference type="RefSeq" id="WP_249293914.1">
    <property type="nucleotide sequence ID" value="NZ_JACRSV010000001.1"/>
</dbReference>
<proteinExistence type="predicted"/>
<dbReference type="InterPro" id="IPR017853">
    <property type="entry name" value="GH"/>
</dbReference>
<comment type="caution">
    <text evidence="2">The sequence shown here is derived from an EMBL/GenBank/DDBJ whole genome shotgun (WGS) entry which is preliminary data.</text>
</comment>
<name>A0A926I6M9_9FIRM</name>